<proteinExistence type="predicted"/>
<evidence type="ECO:0000256" key="1">
    <source>
        <dbReference type="SAM" id="MobiDB-lite"/>
    </source>
</evidence>
<dbReference type="Proteomes" id="UP000324298">
    <property type="component" value="Unassembled WGS sequence"/>
</dbReference>
<gene>
    <name evidence="2" type="ORF">ET418_02805</name>
</gene>
<comment type="caution">
    <text evidence="2">The sequence shown here is derived from an EMBL/GenBank/DDBJ whole genome shotgun (WGS) entry which is preliminary data.</text>
</comment>
<protein>
    <recommendedName>
        <fullName evidence="4">Replication region DNA-binding N-term</fullName>
    </recommendedName>
</protein>
<name>A0A5A9XQY6_9BACT</name>
<dbReference type="EMBL" id="SRSD01000001">
    <property type="protein sequence ID" value="KAA0895466.1"/>
    <property type="molecule type" value="Genomic_DNA"/>
</dbReference>
<evidence type="ECO:0000313" key="2">
    <source>
        <dbReference type="EMBL" id="KAA0895466.1"/>
    </source>
</evidence>
<dbReference type="AlphaFoldDB" id="A0A5A9XQY6"/>
<evidence type="ECO:0008006" key="4">
    <source>
        <dbReference type="Google" id="ProtNLM"/>
    </source>
</evidence>
<keyword evidence="3" id="KW-1185">Reference proteome</keyword>
<organism evidence="2 3">
    <name type="scientific">Oryzomonas rubra</name>
    <dbReference type="NCBI Taxonomy" id="2509454"/>
    <lineage>
        <taxon>Bacteria</taxon>
        <taxon>Pseudomonadati</taxon>
        <taxon>Thermodesulfobacteriota</taxon>
        <taxon>Desulfuromonadia</taxon>
        <taxon>Geobacterales</taxon>
        <taxon>Geobacteraceae</taxon>
        <taxon>Oryzomonas</taxon>
    </lineage>
</organism>
<feature type="region of interest" description="Disordered" evidence="1">
    <location>
        <begin position="221"/>
        <end position="262"/>
    </location>
</feature>
<evidence type="ECO:0000313" key="3">
    <source>
        <dbReference type="Proteomes" id="UP000324298"/>
    </source>
</evidence>
<dbReference type="RefSeq" id="WP_149306045.1">
    <property type="nucleotide sequence ID" value="NZ_SRSD01000001.1"/>
</dbReference>
<sequence>MEFVEKLETEHVLAALQSLGWMPGKRPPTYVDVRLKCKELFGNGGDGNRLKELRGQAIAMESGVPLAKTDDDPAPHRLPEDLQREMKALARAIDDRLILFDSAAATYLDRHRAAADADASARINVIRREAAERAEAYDEEISAALSAIQDRDATIEKLEAKLSSAQVDTAHAEGRASVLADQVMAQASRLTVLEQECDIMRAEREKLIARIEALEKAELKASKNAKTKVQKSAKPNNKPDSADKDTQTTVLQVVRPTTEGGA</sequence>
<dbReference type="OrthoDB" id="9913559at2"/>
<reference evidence="2 3" key="1">
    <citation type="submission" date="2019-04" db="EMBL/GenBank/DDBJ databases">
        <title>Geobacter ruber sp. nov., ferric-reducing bacteria isolated from paddy soil.</title>
        <authorList>
            <person name="Xu Z."/>
            <person name="Masuda Y."/>
            <person name="Itoh H."/>
            <person name="Senoo K."/>
        </authorList>
    </citation>
    <scope>NUCLEOTIDE SEQUENCE [LARGE SCALE GENOMIC DNA]</scope>
    <source>
        <strain evidence="2 3">Red88</strain>
    </source>
</reference>
<accession>A0A5A9XQY6</accession>